<dbReference type="Gene3D" id="3.90.190.20">
    <property type="entry name" value="Mur ligase, C-terminal domain"/>
    <property type="match status" value="1"/>
</dbReference>
<dbReference type="InterPro" id="IPR013221">
    <property type="entry name" value="Mur_ligase_cen"/>
</dbReference>
<proteinExistence type="inferred from homology"/>
<feature type="domain" description="Mur ligase C-terminal" evidence="9">
    <location>
        <begin position="339"/>
        <end position="427"/>
    </location>
</feature>
<keyword evidence="7 8" id="KW-0132">Cell division</keyword>
<comment type="function">
    <text evidence="7 8">Cell wall formation. Catalyzes the addition of glutamate to the nucleotide precursor UDP-N-acetylmuramoyl-L-alanine (UMA).</text>
</comment>
<dbReference type="Gene3D" id="3.40.1190.10">
    <property type="entry name" value="Mur-like, catalytic domain"/>
    <property type="match status" value="1"/>
</dbReference>
<dbReference type="GO" id="GO:0008360">
    <property type="term" value="P:regulation of cell shape"/>
    <property type="evidence" value="ECO:0007669"/>
    <property type="project" value="UniProtKB-KW"/>
</dbReference>
<dbReference type="RefSeq" id="WP_006370505.1">
    <property type="nucleotide sequence ID" value="NZ_CP116236.1"/>
</dbReference>
<reference evidence="11 12" key="1">
    <citation type="submission" date="2020-04" db="EMBL/GenBank/DDBJ databases">
        <title>MicrobeNet Type strains.</title>
        <authorList>
            <person name="Nicholson A.C."/>
        </authorList>
    </citation>
    <scope>NUCLEOTIDE SEQUENCE [LARGE SCALE GENOMIC DNA]</scope>
    <source>
        <strain evidence="11 12">ATCC BAA-14</strain>
    </source>
</reference>
<dbReference type="EMBL" id="JAAXPC010000010">
    <property type="protein sequence ID" value="NKY03435.1"/>
    <property type="molecule type" value="Genomic_DNA"/>
</dbReference>
<feature type="binding site" evidence="7">
    <location>
        <begin position="136"/>
        <end position="142"/>
    </location>
    <ligand>
        <name>ATP</name>
        <dbReference type="ChEBI" id="CHEBI:30616"/>
    </ligand>
</feature>
<dbReference type="GO" id="GO:0071555">
    <property type="term" value="P:cell wall organization"/>
    <property type="evidence" value="ECO:0007669"/>
    <property type="project" value="UniProtKB-KW"/>
</dbReference>
<dbReference type="GO" id="GO:0005524">
    <property type="term" value="F:ATP binding"/>
    <property type="evidence" value="ECO:0007669"/>
    <property type="project" value="UniProtKB-UniRule"/>
</dbReference>
<dbReference type="NCBIfam" id="TIGR01087">
    <property type="entry name" value="murD"/>
    <property type="match status" value="1"/>
</dbReference>
<dbReference type="HAMAP" id="MF_00639">
    <property type="entry name" value="MurD"/>
    <property type="match status" value="1"/>
</dbReference>
<evidence type="ECO:0000256" key="3">
    <source>
        <dbReference type="ARBA" id="ARBA00022490"/>
    </source>
</evidence>
<comment type="similarity">
    <text evidence="7">Belongs to the MurCDEF family.</text>
</comment>
<dbReference type="EC" id="6.3.2.9" evidence="7 8"/>
<keyword evidence="5 7" id="KW-0547">Nucleotide-binding</keyword>
<keyword evidence="4 7" id="KW-0436">Ligase</keyword>
<dbReference type="UniPathway" id="UPA00219"/>
<evidence type="ECO:0000256" key="4">
    <source>
        <dbReference type="ARBA" id="ARBA00022598"/>
    </source>
</evidence>
<evidence type="ECO:0000256" key="6">
    <source>
        <dbReference type="ARBA" id="ARBA00022840"/>
    </source>
</evidence>
<organism evidence="11 12">
    <name type="scientific">Gordonia polyisoprenivorans</name>
    <dbReference type="NCBI Taxonomy" id="84595"/>
    <lineage>
        <taxon>Bacteria</taxon>
        <taxon>Bacillati</taxon>
        <taxon>Actinomycetota</taxon>
        <taxon>Actinomycetes</taxon>
        <taxon>Mycobacteriales</taxon>
        <taxon>Gordoniaceae</taxon>
        <taxon>Gordonia</taxon>
    </lineage>
</organism>
<keyword evidence="7 8" id="KW-0131">Cell cycle</keyword>
<dbReference type="PANTHER" id="PTHR43692">
    <property type="entry name" value="UDP-N-ACETYLMURAMOYLALANINE--D-GLUTAMATE LIGASE"/>
    <property type="match status" value="1"/>
</dbReference>
<dbReference type="SUPFAM" id="SSF53244">
    <property type="entry name" value="MurD-like peptide ligases, peptide-binding domain"/>
    <property type="match status" value="2"/>
</dbReference>
<dbReference type="GO" id="GO:0005737">
    <property type="term" value="C:cytoplasm"/>
    <property type="evidence" value="ECO:0007669"/>
    <property type="project" value="UniProtKB-SubCell"/>
</dbReference>
<dbReference type="PANTHER" id="PTHR43692:SF1">
    <property type="entry name" value="UDP-N-ACETYLMURAMOYLALANINE--D-GLUTAMATE LIGASE"/>
    <property type="match status" value="1"/>
</dbReference>
<keyword evidence="6 7" id="KW-0067">ATP-binding</keyword>
<keyword evidence="7 8" id="KW-0573">Peptidoglycan synthesis</keyword>
<dbReference type="Proteomes" id="UP000563898">
    <property type="component" value="Unassembled WGS sequence"/>
</dbReference>
<evidence type="ECO:0000313" key="12">
    <source>
        <dbReference type="Proteomes" id="UP000563898"/>
    </source>
</evidence>
<keyword evidence="7 8" id="KW-0133">Cell shape</keyword>
<comment type="catalytic activity">
    <reaction evidence="7 8">
        <text>UDP-N-acetyl-alpha-D-muramoyl-L-alanine + D-glutamate + ATP = UDP-N-acetyl-alpha-D-muramoyl-L-alanyl-D-glutamate + ADP + phosphate + H(+)</text>
        <dbReference type="Rhea" id="RHEA:16429"/>
        <dbReference type="ChEBI" id="CHEBI:15378"/>
        <dbReference type="ChEBI" id="CHEBI:29986"/>
        <dbReference type="ChEBI" id="CHEBI:30616"/>
        <dbReference type="ChEBI" id="CHEBI:43474"/>
        <dbReference type="ChEBI" id="CHEBI:83898"/>
        <dbReference type="ChEBI" id="CHEBI:83900"/>
        <dbReference type="ChEBI" id="CHEBI:456216"/>
        <dbReference type="EC" id="6.3.2.9"/>
    </reaction>
</comment>
<comment type="caution">
    <text evidence="11">The sequence shown here is derived from an EMBL/GenBank/DDBJ whole genome shotgun (WGS) entry which is preliminary data.</text>
</comment>
<feature type="domain" description="Mur ligase central" evidence="10">
    <location>
        <begin position="134"/>
        <end position="242"/>
    </location>
</feature>
<dbReference type="Gene3D" id="3.40.50.720">
    <property type="entry name" value="NAD(P)-binding Rossmann-like Domain"/>
    <property type="match status" value="1"/>
</dbReference>
<dbReference type="Pfam" id="PF02875">
    <property type="entry name" value="Mur_ligase_C"/>
    <property type="match status" value="1"/>
</dbReference>
<evidence type="ECO:0000313" key="11">
    <source>
        <dbReference type="EMBL" id="NKY03435.1"/>
    </source>
</evidence>
<dbReference type="GO" id="GO:0051301">
    <property type="term" value="P:cell division"/>
    <property type="evidence" value="ECO:0007669"/>
    <property type="project" value="UniProtKB-KW"/>
</dbReference>
<evidence type="ECO:0000256" key="1">
    <source>
        <dbReference type="ARBA" id="ARBA00004496"/>
    </source>
</evidence>
<evidence type="ECO:0000256" key="2">
    <source>
        <dbReference type="ARBA" id="ARBA00004752"/>
    </source>
</evidence>
<keyword evidence="7 8" id="KW-0961">Cell wall biogenesis/degradation</keyword>
<dbReference type="InterPro" id="IPR036565">
    <property type="entry name" value="Mur-like_cat_sf"/>
</dbReference>
<dbReference type="GO" id="GO:0008764">
    <property type="term" value="F:UDP-N-acetylmuramoylalanine-D-glutamate ligase activity"/>
    <property type="evidence" value="ECO:0007669"/>
    <property type="project" value="UniProtKB-UniRule"/>
</dbReference>
<protein>
    <recommendedName>
        <fullName evidence="7 8">UDP-N-acetylmuramoylalanine--D-glutamate ligase</fullName>
        <ecNumber evidence="7 8">6.3.2.9</ecNumber>
    </recommendedName>
    <alternativeName>
        <fullName evidence="7">D-glutamic acid-adding enzyme</fullName>
    </alternativeName>
    <alternativeName>
        <fullName evidence="7">UDP-N-acetylmuramoyl-L-alanyl-D-glutamate synthetase</fullName>
    </alternativeName>
</protein>
<dbReference type="SUPFAM" id="SSF51984">
    <property type="entry name" value="MurCD N-terminal domain"/>
    <property type="match status" value="1"/>
</dbReference>
<comment type="pathway">
    <text evidence="2 7 8">Cell wall biogenesis; peptidoglycan biosynthesis.</text>
</comment>
<dbReference type="SUPFAM" id="SSF53623">
    <property type="entry name" value="MurD-like peptide ligases, catalytic domain"/>
    <property type="match status" value="1"/>
</dbReference>
<evidence type="ECO:0000256" key="7">
    <source>
        <dbReference type="HAMAP-Rule" id="MF_00639"/>
    </source>
</evidence>
<name>A0A846WPC1_9ACTN</name>
<comment type="subcellular location">
    <subcellularLocation>
        <location evidence="1 7 8">Cytoplasm</location>
    </subcellularLocation>
</comment>
<evidence type="ECO:0000259" key="9">
    <source>
        <dbReference type="Pfam" id="PF02875"/>
    </source>
</evidence>
<dbReference type="GO" id="GO:0009252">
    <property type="term" value="P:peptidoglycan biosynthetic process"/>
    <property type="evidence" value="ECO:0007669"/>
    <property type="project" value="UniProtKB-UniRule"/>
</dbReference>
<dbReference type="Pfam" id="PF21799">
    <property type="entry name" value="MurD-like_N"/>
    <property type="match status" value="1"/>
</dbReference>
<dbReference type="AlphaFoldDB" id="A0A846WPC1"/>
<dbReference type="InterPro" id="IPR004101">
    <property type="entry name" value="Mur_ligase_C"/>
</dbReference>
<evidence type="ECO:0000259" key="10">
    <source>
        <dbReference type="Pfam" id="PF08245"/>
    </source>
</evidence>
<accession>A0A846WPC1</accession>
<sequence length="554" mass="55071">MSATPHSGAPLPGRSVLVAGGGSAGMSAARHLLDLGAQVTIADDRVTTAGVGAIAGASAMVDRGARLIAVADLLADPTWAERTDLVIVSPGFAPDHPLPVAARAAGLPIWGEVELAWQLDAAGIFGPPRTWLVVTGTNGKTTTTSMLADIVAASGRACAACGNIGLPVLDAMAESPRVDVLCAELSSFQLYWAPSIAPSAGVVLNVADDHLDWHGSFDAYAQAKQIALHGVVGVVGLDDPIAAALPVVGRRVGFTLSAPADGELGVRDGELVDRAFGEAGGVAGVGMAAGTALADAAVIRPPGPSGLADALAAAALARSIGIAPDPIRSALAAFRPAAHRGEVVAERDGIAFVDDSKATNPHAAQAAIAAHRRVVLIAGGLLKGASLASMLDAVADRLAGVVAIGRDRELVVAAIARHAPEVPTVSVFTGDDGCVTVQRELSFPSGVDLPAAPGASGAPGTSDVSSASASASAAAPAAAPGEAAVAVMDRAVHVAWSLAAAHRGEDRPDAILLAPAAASLDMFAGYGRRGDAFADAARSLAGEGGAVDAQAQRR</sequence>
<dbReference type="Pfam" id="PF08245">
    <property type="entry name" value="Mur_ligase_M"/>
    <property type="match status" value="1"/>
</dbReference>
<evidence type="ECO:0000256" key="8">
    <source>
        <dbReference type="RuleBase" id="RU003664"/>
    </source>
</evidence>
<dbReference type="InterPro" id="IPR005762">
    <property type="entry name" value="MurD"/>
</dbReference>
<gene>
    <name evidence="7 11" type="primary">murD</name>
    <name evidence="11" type="ORF">HGA05_17835</name>
</gene>
<keyword evidence="3 7" id="KW-0963">Cytoplasm</keyword>
<dbReference type="InterPro" id="IPR036615">
    <property type="entry name" value="Mur_ligase_C_dom_sf"/>
</dbReference>
<evidence type="ECO:0000256" key="5">
    <source>
        <dbReference type="ARBA" id="ARBA00022741"/>
    </source>
</evidence>